<proteinExistence type="predicted"/>
<dbReference type="PATRIC" id="fig|1097667.3.peg.3889"/>
<dbReference type="OrthoDB" id="5243230at2"/>
<keyword evidence="3" id="KW-1185">Reference proteome</keyword>
<dbReference type="RefSeq" id="WP_007578402.1">
    <property type="nucleotide sequence ID" value="NZ_AGUD01000297.1"/>
</dbReference>
<dbReference type="EMBL" id="AGUD01000297">
    <property type="protein sequence ID" value="EHN09225.1"/>
    <property type="molecule type" value="Genomic_DNA"/>
</dbReference>
<accession>H0EAQ0</accession>
<dbReference type="Proteomes" id="UP000005143">
    <property type="component" value="Unassembled WGS sequence"/>
</dbReference>
<reference evidence="2 3" key="1">
    <citation type="journal article" date="2013" name="Biodegradation">
        <title>Quantitative proteomic analysis of ibuprofen-degrading Patulibacter sp. strain I11.</title>
        <authorList>
            <person name="Almeida B."/>
            <person name="Kjeldal H."/>
            <person name="Lolas I."/>
            <person name="Knudsen A.D."/>
            <person name="Carvalho G."/>
            <person name="Nielsen K.L."/>
            <person name="Barreto Crespo M.T."/>
            <person name="Stensballe A."/>
            <person name="Nielsen J.L."/>
        </authorList>
    </citation>
    <scope>NUCLEOTIDE SEQUENCE [LARGE SCALE GENOMIC DNA]</scope>
    <source>
        <strain evidence="2 3">I11</strain>
    </source>
</reference>
<sequence>MARRSLRPHLNQIRTWVRQGRTDAWIAHQLEVTGQQIAAFKAENELAAAAPDDPLAVVAPEDVDLRAEDDAQIAAELEAAEAERKAEEERKAAEEAEKAAARAAEKAARAAAGEDEDDEDEDEDGKPKRRRRGGRRRRRGGSSTNAFEGTFDHGEEGYGLWLDPAVADSGIYAEHWAGHRPIEVTIEADQIIIRRAGESADAGDDE</sequence>
<feature type="compositionally biased region" description="Basic residues" evidence="1">
    <location>
        <begin position="127"/>
        <end position="140"/>
    </location>
</feature>
<evidence type="ECO:0000313" key="3">
    <source>
        <dbReference type="Proteomes" id="UP000005143"/>
    </source>
</evidence>
<organism evidence="2 3">
    <name type="scientific">Patulibacter medicamentivorans</name>
    <dbReference type="NCBI Taxonomy" id="1097667"/>
    <lineage>
        <taxon>Bacteria</taxon>
        <taxon>Bacillati</taxon>
        <taxon>Actinomycetota</taxon>
        <taxon>Thermoleophilia</taxon>
        <taxon>Solirubrobacterales</taxon>
        <taxon>Patulibacteraceae</taxon>
        <taxon>Patulibacter</taxon>
    </lineage>
</organism>
<comment type="caution">
    <text evidence="2">The sequence shown here is derived from an EMBL/GenBank/DDBJ whole genome shotgun (WGS) entry which is preliminary data.</text>
</comment>
<protein>
    <submittedName>
        <fullName evidence="2">Uncharacterized protein</fullName>
    </submittedName>
</protein>
<dbReference type="AlphaFoldDB" id="H0EAQ0"/>
<evidence type="ECO:0000313" key="2">
    <source>
        <dbReference type="EMBL" id="EHN09225.1"/>
    </source>
</evidence>
<feature type="region of interest" description="Disordered" evidence="1">
    <location>
        <begin position="78"/>
        <end position="153"/>
    </location>
</feature>
<feature type="compositionally biased region" description="Acidic residues" evidence="1">
    <location>
        <begin position="113"/>
        <end position="124"/>
    </location>
</feature>
<gene>
    <name evidence="2" type="ORF">PAI11_39240</name>
</gene>
<name>H0EAQ0_9ACTN</name>
<feature type="compositionally biased region" description="Basic and acidic residues" evidence="1">
    <location>
        <begin position="81"/>
        <end position="108"/>
    </location>
</feature>
<evidence type="ECO:0000256" key="1">
    <source>
        <dbReference type="SAM" id="MobiDB-lite"/>
    </source>
</evidence>